<accession>A0A7S1V8I9</accession>
<feature type="chain" id="PRO_5030699904" description="GH26 domain-containing protein" evidence="2">
    <location>
        <begin position="17"/>
        <end position="451"/>
    </location>
</feature>
<organism evidence="3">
    <name type="scientific">Sexangularia sp. CB-2014</name>
    <dbReference type="NCBI Taxonomy" id="1486929"/>
    <lineage>
        <taxon>Eukaryota</taxon>
        <taxon>Amoebozoa</taxon>
        <taxon>Tubulinea</taxon>
        <taxon>Elardia</taxon>
        <taxon>Arcellinida</taxon>
        <taxon>Arcellinida incertae sedis</taxon>
        <taxon>Sexangularia</taxon>
    </lineage>
</organism>
<reference evidence="3" key="1">
    <citation type="submission" date="2021-01" db="EMBL/GenBank/DDBJ databases">
        <authorList>
            <person name="Corre E."/>
            <person name="Pelletier E."/>
            <person name="Niang G."/>
            <person name="Scheremetjew M."/>
            <person name="Finn R."/>
            <person name="Kale V."/>
            <person name="Holt S."/>
            <person name="Cochrane G."/>
            <person name="Meng A."/>
            <person name="Brown T."/>
            <person name="Cohen L."/>
        </authorList>
    </citation>
    <scope>NUCLEOTIDE SEQUENCE</scope>
    <source>
        <strain evidence="3">ATCC 50979</strain>
    </source>
</reference>
<dbReference type="EMBL" id="HBGL01004339">
    <property type="protein sequence ID" value="CAD9291588.1"/>
    <property type="molecule type" value="Transcribed_RNA"/>
</dbReference>
<feature type="region of interest" description="Disordered" evidence="1">
    <location>
        <begin position="383"/>
        <end position="422"/>
    </location>
</feature>
<protein>
    <recommendedName>
        <fullName evidence="4">GH26 domain-containing protein</fullName>
    </recommendedName>
</protein>
<evidence type="ECO:0008006" key="4">
    <source>
        <dbReference type="Google" id="ProtNLM"/>
    </source>
</evidence>
<sequence>MMFLSYLLLLVSSSLCARSTAPAVAGRFESGGPGACGVVKSSTSSQGKDGFLYRLGLNGCGNDMDGVLDTIQGELDAAEVAGQRVLVALLQGINLPEAWLDECETFALSDGRFDGDSCLPWDTKYQQRIASFYSSFGERFDNHSALAAVYFTHPLMTNGAEWHFRMDYDDFVAEVDYPGDDGVLTALNTLFDLHADSLPNTPIVFEAGHTAFISGSKARWNTAEVVYEHALAKVGADRLGIAAWNCAERQLSATGGEHEMQPLFLQAGEDGVSIGCQTIGNFQETPCRFTDTTQGLDYGTINPGVGNSDCADGVDVSLTNYIACNETLHWFAGLATHATEASGSVPFAGTWVESWTADVKWDNAVCQAAIDLLAEQDYSNVTNLNPADTSHTNDTSTSLSSTTTDSSSSTTTPSTPSGDTDVADTVDSASAVLGASTYLTVTIASLSAFIV</sequence>
<dbReference type="AlphaFoldDB" id="A0A7S1V8I9"/>
<proteinExistence type="predicted"/>
<evidence type="ECO:0000313" key="3">
    <source>
        <dbReference type="EMBL" id="CAD9291588.1"/>
    </source>
</evidence>
<gene>
    <name evidence="3" type="ORF">SSP0437_LOCUS3350</name>
</gene>
<evidence type="ECO:0000256" key="1">
    <source>
        <dbReference type="SAM" id="MobiDB-lite"/>
    </source>
</evidence>
<feature type="signal peptide" evidence="2">
    <location>
        <begin position="1"/>
        <end position="16"/>
    </location>
</feature>
<evidence type="ECO:0000256" key="2">
    <source>
        <dbReference type="SAM" id="SignalP"/>
    </source>
</evidence>
<feature type="compositionally biased region" description="Low complexity" evidence="1">
    <location>
        <begin position="388"/>
        <end position="420"/>
    </location>
</feature>
<keyword evidence="2" id="KW-0732">Signal</keyword>
<name>A0A7S1V8I9_9EUKA</name>